<keyword evidence="4" id="KW-1185">Reference proteome</keyword>
<dbReference type="OrthoDB" id="9791837at2"/>
<dbReference type="CDD" id="cd02440">
    <property type="entry name" value="AdoMet_MTases"/>
    <property type="match status" value="1"/>
</dbReference>
<evidence type="ECO:0000313" key="4">
    <source>
        <dbReference type="Proteomes" id="UP000261905"/>
    </source>
</evidence>
<dbReference type="GO" id="GO:0032259">
    <property type="term" value="P:methylation"/>
    <property type="evidence" value="ECO:0007669"/>
    <property type="project" value="UniProtKB-KW"/>
</dbReference>
<dbReference type="SUPFAM" id="SSF53335">
    <property type="entry name" value="S-adenosyl-L-methionine-dependent methyltransferases"/>
    <property type="match status" value="1"/>
</dbReference>
<evidence type="ECO:0000259" key="2">
    <source>
        <dbReference type="Pfam" id="PF13649"/>
    </source>
</evidence>
<reference evidence="3 4" key="1">
    <citation type="submission" date="2018-08" db="EMBL/GenBank/DDBJ databases">
        <title>Paenibacillus sp. M4BSY-1, whole genome shotgun sequence.</title>
        <authorList>
            <person name="Tuo L."/>
        </authorList>
    </citation>
    <scope>NUCLEOTIDE SEQUENCE [LARGE SCALE GENOMIC DNA]</scope>
    <source>
        <strain evidence="3 4">M4BSY-1</strain>
    </source>
</reference>
<dbReference type="Gene3D" id="3.40.50.150">
    <property type="entry name" value="Vaccinia Virus protein VP39"/>
    <property type="match status" value="1"/>
</dbReference>
<evidence type="ECO:0000256" key="1">
    <source>
        <dbReference type="ARBA" id="ARBA00022679"/>
    </source>
</evidence>
<evidence type="ECO:0000313" key="3">
    <source>
        <dbReference type="EMBL" id="REK71611.1"/>
    </source>
</evidence>
<keyword evidence="3" id="KW-0489">Methyltransferase</keyword>
<dbReference type="Pfam" id="PF13649">
    <property type="entry name" value="Methyltransf_25"/>
    <property type="match status" value="1"/>
</dbReference>
<dbReference type="PANTHER" id="PTHR43861:SF6">
    <property type="entry name" value="METHYLTRANSFERASE TYPE 11"/>
    <property type="match status" value="1"/>
</dbReference>
<dbReference type="GO" id="GO:0008168">
    <property type="term" value="F:methyltransferase activity"/>
    <property type="evidence" value="ECO:0007669"/>
    <property type="project" value="UniProtKB-KW"/>
</dbReference>
<dbReference type="InterPro" id="IPR041698">
    <property type="entry name" value="Methyltransf_25"/>
</dbReference>
<dbReference type="AlphaFoldDB" id="A0A371P6N9"/>
<gene>
    <name evidence="3" type="ORF">DX130_21735</name>
</gene>
<dbReference type="Proteomes" id="UP000261905">
    <property type="component" value="Unassembled WGS sequence"/>
</dbReference>
<dbReference type="InterPro" id="IPR029063">
    <property type="entry name" value="SAM-dependent_MTases_sf"/>
</dbReference>
<protein>
    <submittedName>
        <fullName evidence="3">Class I SAM-dependent methyltransferase</fullName>
    </submittedName>
</protein>
<name>A0A371P6N9_9BACL</name>
<dbReference type="EMBL" id="QUBQ01000005">
    <property type="protein sequence ID" value="REK71611.1"/>
    <property type="molecule type" value="Genomic_DNA"/>
</dbReference>
<organism evidence="3 4">
    <name type="scientific">Paenibacillus paeoniae</name>
    <dbReference type="NCBI Taxonomy" id="2292705"/>
    <lineage>
        <taxon>Bacteria</taxon>
        <taxon>Bacillati</taxon>
        <taxon>Bacillota</taxon>
        <taxon>Bacilli</taxon>
        <taxon>Bacillales</taxon>
        <taxon>Paenibacillaceae</taxon>
        <taxon>Paenibacillus</taxon>
    </lineage>
</organism>
<accession>A0A371P6N9</accession>
<keyword evidence="1 3" id="KW-0808">Transferase</keyword>
<sequence>MSKEVKLDIETYLKVKNDLLEHVGKPTNIVLGLDEESSSETVIISEYWQTEYGSVTLMHKRDKTHLSDGFDVCELYEIQFPAVTNVLPISIISDDSDIQVIEKPLQADPIEKLINLTDFKRMIIHKKGAGETLPWSELYFSNRMLEEHLEQSHDQASRAKKDIENHVSFLIAEKILRNNLRVLDIACGPGLYAEAIQKQNLETVYFGIDSAPSAIHYALKNFSVKDYAFKLGDLLTCDFPASIDLAVVFYEVLNFFSEEDVNRLLNKMSKSLNSGGQLFLELVNKVFDEEYDKEWKIINNGGLFFNEPYLELIEEGKINDSLFGHRHIILLLNSRVCYEYRNFLQEYTLSKIIKIAGNYNLHFKKAWGDFNGLPYTTSSPRLLICLEKNI</sequence>
<comment type="caution">
    <text evidence="3">The sequence shown here is derived from an EMBL/GenBank/DDBJ whole genome shotgun (WGS) entry which is preliminary data.</text>
</comment>
<dbReference type="PANTHER" id="PTHR43861">
    <property type="entry name" value="TRANS-ACONITATE 2-METHYLTRANSFERASE-RELATED"/>
    <property type="match status" value="1"/>
</dbReference>
<feature type="domain" description="Methyltransferase" evidence="2">
    <location>
        <begin position="182"/>
        <end position="276"/>
    </location>
</feature>
<proteinExistence type="predicted"/>
<dbReference type="RefSeq" id="WP_116048932.1">
    <property type="nucleotide sequence ID" value="NZ_QUBQ01000005.1"/>
</dbReference>